<protein>
    <recommendedName>
        <fullName evidence="7">Inositol-1-monophosphatase</fullName>
        <ecNumber evidence="7">3.1.3.25</ecNumber>
    </recommendedName>
</protein>
<accession>A0ABY5SMU4</accession>
<dbReference type="SUPFAM" id="SSF56655">
    <property type="entry name" value="Carbohydrate phosphatase"/>
    <property type="match status" value="1"/>
</dbReference>
<dbReference type="InterPro" id="IPR022337">
    <property type="entry name" value="Inositol_monophosphatase_SuhB"/>
</dbReference>
<sequence>MNDQQSNFAVGSKSFTAVAINCAAKAGEWIKTKLGNYTSLSLKYSAQDLVTEVDKGSETMIRNLVHTHFPNHSFLGEEGVEPGPEASEKALHRVRDEEYLWIVDPVDGTTNFVHGFPFFSVSIALAHKGEVIVGVVYDPIRDELFVAEKGKGAYVHGRRMEVAQEKALSDSLVATGFPADPHYARPMNMKGLNAMVPKVRNIRSGGSAALHMAYVAAGRLNGFWEIGLNAWDLAAGALLVKESGGTVTDTKGAPYDLGVRNVVATNGLIHDEMIGELDKAGAAG</sequence>
<dbReference type="Gene3D" id="3.30.540.10">
    <property type="entry name" value="Fructose-1,6-Bisphosphatase, subunit A, domain 1"/>
    <property type="match status" value="1"/>
</dbReference>
<gene>
    <name evidence="8" type="ORF">L1F29_03230</name>
</gene>
<comment type="cofactor">
    <cofactor evidence="2 7">
        <name>Mg(2+)</name>
        <dbReference type="ChEBI" id="CHEBI:18420"/>
    </cofactor>
</comment>
<dbReference type="Proteomes" id="UP001057877">
    <property type="component" value="Chromosome"/>
</dbReference>
<dbReference type="PRINTS" id="PR01959">
    <property type="entry name" value="SBIMPHPHTASE"/>
</dbReference>
<evidence type="ECO:0000313" key="8">
    <source>
        <dbReference type="EMBL" id="UVI33538.1"/>
    </source>
</evidence>
<dbReference type="PROSITE" id="PS00630">
    <property type="entry name" value="IMP_2"/>
    <property type="match status" value="1"/>
</dbReference>
<reference evidence="8" key="1">
    <citation type="submission" date="2022-01" db="EMBL/GenBank/DDBJ databases">
        <title>Paenibacillus spongiae sp. nov., isolated from marine sponge.</title>
        <authorList>
            <person name="Li Z."/>
            <person name="Zhang M."/>
        </authorList>
    </citation>
    <scope>NUCLEOTIDE SEQUENCE</scope>
    <source>
        <strain evidence="8">PHS-Z3</strain>
    </source>
</reference>
<comment type="similarity">
    <text evidence="3 7">Belongs to the inositol monophosphatase superfamily.</text>
</comment>
<evidence type="ECO:0000256" key="3">
    <source>
        <dbReference type="ARBA" id="ARBA00009759"/>
    </source>
</evidence>
<evidence type="ECO:0000256" key="6">
    <source>
        <dbReference type="ARBA" id="ARBA00022842"/>
    </source>
</evidence>
<evidence type="ECO:0000256" key="2">
    <source>
        <dbReference type="ARBA" id="ARBA00001946"/>
    </source>
</evidence>
<dbReference type="EMBL" id="CP091430">
    <property type="protein sequence ID" value="UVI33538.1"/>
    <property type="molecule type" value="Genomic_DNA"/>
</dbReference>
<dbReference type="PRINTS" id="PR00377">
    <property type="entry name" value="IMPHPHTASES"/>
</dbReference>
<evidence type="ECO:0000256" key="1">
    <source>
        <dbReference type="ARBA" id="ARBA00001033"/>
    </source>
</evidence>
<evidence type="ECO:0000256" key="4">
    <source>
        <dbReference type="ARBA" id="ARBA00022723"/>
    </source>
</evidence>
<keyword evidence="4 7" id="KW-0479">Metal-binding</keyword>
<dbReference type="InterPro" id="IPR033942">
    <property type="entry name" value="IMPase"/>
</dbReference>
<dbReference type="InterPro" id="IPR020583">
    <property type="entry name" value="Inositol_monoP_metal-BS"/>
</dbReference>
<comment type="catalytic activity">
    <reaction evidence="1 7">
        <text>a myo-inositol phosphate + H2O = myo-inositol + phosphate</text>
        <dbReference type="Rhea" id="RHEA:24056"/>
        <dbReference type="ChEBI" id="CHEBI:15377"/>
        <dbReference type="ChEBI" id="CHEBI:17268"/>
        <dbReference type="ChEBI" id="CHEBI:43474"/>
        <dbReference type="ChEBI" id="CHEBI:84139"/>
        <dbReference type="EC" id="3.1.3.25"/>
    </reaction>
</comment>
<organism evidence="8 9">
    <name type="scientific">Paenibacillus spongiae</name>
    <dbReference type="NCBI Taxonomy" id="2909671"/>
    <lineage>
        <taxon>Bacteria</taxon>
        <taxon>Bacillati</taxon>
        <taxon>Bacillota</taxon>
        <taxon>Bacilli</taxon>
        <taxon>Bacillales</taxon>
        <taxon>Paenibacillaceae</taxon>
        <taxon>Paenibacillus</taxon>
    </lineage>
</organism>
<dbReference type="CDD" id="cd01639">
    <property type="entry name" value="IMPase"/>
    <property type="match status" value="1"/>
</dbReference>
<evidence type="ECO:0000313" key="9">
    <source>
        <dbReference type="Proteomes" id="UP001057877"/>
    </source>
</evidence>
<dbReference type="Pfam" id="PF00459">
    <property type="entry name" value="Inositol_P"/>
    <property type="match status" value="1"/>
</dbReference>
<dbReference type="InterPro" id="IPR000760">
    <property type="entry name" value="Inositol_monophosphatase-like"/>
</dbReference>
<keyword evidence="5 7" id="KW-0378">Hydrolase</keyword>
<keyword evidence="9" id="KW-1185">Reference proteome</keyword>
<name>A0ABY5SMU4_9BACL</name>
<proteinExistence type="inferred from homology"/>
<evidence type="ECO:0000256" key="7">
    <source>
        <dbReference type="RuleBase" id="RU364068"/>
    </source>
</evidence>
<evidence type="ECO:0000256" key="5">
    <source>
        <dbReference type="ARBA" id="ARBA00022801"/>
    </source>
</evidence>
<dbReference type="PROSITE" id="PS00629">
    <property type="entry name" value="IMP_1"/>
    <property type="match status" value="1"/>
</dbReference>
<dbReference type="PANTHER" id="PTHR20854:SF4">
    <property type="entry name" value="INOSITOL-1-MONOPHOSPHATASE-RELATED"/>
    <property type="match status" value="1"/>
</dbReference>
<keyword evidence="6 7" id="KW-0460">Magnesium</keyword>
<dbReference type="PANTHER" id="PTHR20854">
    <property type="entry name" value="INOSITOL MONOPHOSPHATASE"/>
    <property type="match status" value="1"/>
</dbReference>
<dbReference type="EC" id="3.1.3.25" evidence="7"/>
<dbReference type="InterPro" id="IPR020550">
    <property type="entry name" value="Inositol_monophosphatase_CS"/>
</dbReference>
<dbReference type="Gene3D" id="3.40.190.80">
    <property type="match status" value="1"/>
</dbReference>